<gene>
    <name evidence="2" type="ORF">ARMSODRAFT_1022189</name>
</gene>
<keyword evidence="1" id="KW-0472">Membrane</keyword>
<proteinExistence type="predicted"/>
<keyword evidence="1" id="KW-0812">Transmembrane</keyword>
<evidence type="ECO:0000313" key="3">
    <source>
        <dbReference type="Proteomes" id="UP000218334"/>
    </source>
</evidence>
<reference evidence="3" key="1">
    <citation type="journal article" date="2017" name="Nat. Ecol. Evol.">
        <title>Genome expansion and lineage-specific genetic innovations in the forest pathogenic fungi Armillaria.</title>
        <authorList>
            <person name="Sipos G."/>
            <person name="Prasanna A.N."/>
            <person name="Walter M.C."/>
            <person name="O'Connor E."/>
            <person name="Balint B."/>
            <person name="Krizsan K."/>
            <person name="Kiss B."/>
            <person name="Hess J."/>
            <person name="Varga T."/>
            <person name="Slot J."/>
            <person name="Riley R."/>
            <person name="Boka B."/>
            <person name="Rigling D."/>
            <person name="Barry K."/>
            <person name="Lee J."/>
            <person name="Mihaltcheva S."/>
            <person name="LaButti K."/>
            <person name="Lipzen A."/>
            <person name="Waldron R."/>
            <person name="Moloney N.M."/>
            <person name="Sperisen C."/>
            <person name="Kredics L."/>
            <person name="Vagvoelgyi C."/>
            <person name="Patrignani A."/>
            <person name="Fitzpatrick D."/>
            <person name="Nagy I."/>
            <person name="Doyle S."/>
            <person name="Anderson J.B."/>
            <person name="Grigoriev I.V."/>
            <person name="Gueldener U."/>
            <person name="Muensterkoetter M."/>
            <person name="Nagy L.G."/>
        </authorList>
    </citation>
    <scope>NUCLEOTIDE SEQUENCE [LARGE SCALE GENOMIC DNA]</scope>
    <source>
        <strain evidence="3">28-4</strain>
    </source>
</reference>
<evidence type="ECO:0000313" key="2">
    <source>
        <dbReference type="EMBL" id="PBK65758.1"/>
    </source>
</evidence>
<accession>A0A2H3BI94</accession>
<dbReference type="STRING" id="1076256.A0A2H3BI94"/>
<protein>
    <submittedName>
        <fullName evidence="2">Uncharacterized protein</fullName>
    </submittedName>
</protein>
<feature type="transmembrane region" description="Helical" evidence="1">
    <location>
        <begin position="91"/>
        <end position="111"/>
    </location>
</feature>
<keyword evidence="3" id="KW-1185">Reference proteome</keyword>
<organism evidence="2 3">
    <name type="scientific">Armillaria solidipes</name>
    <dbReference type="NCBI Taxonomy" id="1076256"/>
    <lineage>
        <taxon>Eukaryota</taxon>
        <taxon>Fungi</taxon>
        <taxon>Dikarya</taxon>
        <taxon>Basidiomycota</taxon>
        <taxon>Agaricomycotina</taxon>
        <taxon>Agaricomycetes</taxon>
        <taxon>Agaricomycetidae</taxon>
        <taxon>Agaricales</taxon>
        <taxon>Marasmiineae</taxon>
        <taxon>Physalacriaceae</taxon>
        <taxon>Armillaria</taxon>
    </lineage>
</organism>
<sequence>MPTPVVDQQGWVITILAGHPDDPNWKTLHHEAADTLENLQASPMEGHPQNLHHNDANTAILLTLINTLAFVHLTGFASSVFSTWVSKTFEYYTTYLCNLMLHHLILVVNWARSVFIAATFNFGPHTLCFRHCEHRYSFTQYSVGGLFYWVDYGYQTSEDYWGGLSKGETAEVKKQKQDQWTMGLQMFSKLEELRK</sequence>
<dbReference type="EMBL" id="KZ293444">
    <property type="protein sequence ID" value="PBK65758.1"/>
    <property type="molecule type" value="Genomic_DNA"/>
</dbReference>
<keyword evidence="1" id="KW-1133">Transmembrane helix</keyword>
<name>A0A2H3BI94_9AGAR</name>
<dbReference type="Proteomes" id="UP000218334">
    <property type="component" value="Unassembled WGS sequence"/>
</dbReference>
<evidence type="ECO:0000256" key="1">
    <source>
        <dbReference type="SAM" id="Phobius"/>
    </source>
</evidence>
<dbReference type="AlphaFoldDB" id="A0A2H3BI94"/>
<feature type="transmembrane region" description="Helical" evidence="1">
    <location>
        <begin position="59"/>
        <end position="85"/>
    </location>
</feature>